<evidence type="ECO:0000256" key="1">
    <source>
        <dbReference type="ARBA" id="ARBA00022723"/>
    </source>
</evidence>
<dbReference type="PROSITE" id="PS51011">
    <property type="entry name" value="ARID"/>
    <property type="match status" value="1"/>
</dbReference>
<keyword evidence="3" id="KW-0862">Zinc</keyword>
<proteinExistence type="predicted"/>
<dbReference type="SMART" id="SM00501">
    <property type="entry name" value="BRIGHT"/>
    <property type="match status" value="1"/>
</dbReference>
<dbReference type="InterPro" id="IPR001606">
    <property type="entry name" value="ARID_dom"/>
</dbReference>
<dbReference type="SUPFAM" id="SSF63748">
    <property type="entry name" value="Tudor/PWWP/MBT"/>
    <property type="match status" value="1"/>
</dbReference>
<feature type="compositionally biased region" description="Basic and acidic residues" evidence="4">
    <location>
        <begin position="273"/>
        <end position="287"/>
    </location>
</feature>
<dbReference type="CDD" id="cd16100">
    <property type="entry name" value="ARID"/>
    <property type="match status" value="1"/>
</dbReference>
<evidence type="ECO:0000313" key="5">
    <source>
        <dbReference type="EMBL" id="EKC30603.1"/>
    </source>
</evidence>
<evidence type="ECO:0000256" key="4">
    <source>
        <dbReference type="SAM" id="MobiDB-lite"/>
    </source>
</evidence>
<dbReference type="SUPFAM" id="SSF46774">
    <property type="entry name" value="ARID-like"/>
    <property type="match status" value="1"/>
</dbReference>
<protein>
    <submittedName>
        <fullName evidence="5">Zinc finger CW-type PWWP domain protein 2</fullName>
    </submittedName>
</protein>
<dbReference type="EMBL" id="JH817072">
    <property type="protein sequence ID" value="EKC30603.1"/>
    <property type="molecule type" value="Genomic_DNA"/>
</dbReference>
<dbReference type="InterPro" id="IPR036431">
    <property type="entry name" value="ARID_dom_sf"/>
</dbReference>
<dbReference type="InterPro" id="IPR042778">
    <property type="entry name" value="ZCWPW1/ZCWPW2"/>
</dbReference>
<dbReference type="Pfam" id="PF00855">
    <property type="entry name" value="PWWP"/>
    <property type="match status" value="1"/>
</dbReference>
<feature type="compositionally biased region" description="Basic residues" evidence="4">
    <location>
        <begin position="231"/>
        <end position="243"/>
    </location>
</feature>
<dbReference type="Gene3D" id="3.30.40.100">
    <property type="match status" value="1"/>
</dbReference>
<dbReference type="GO" id="GO:0008270">
    <property type="term" value="F:zinc ion binding"/>
    <property type="evidence" value="ECO:0007669"/>
    <property type="project" value="UniProtKB-KW"/>
</dbReference>
<dbReference type="PANTHER" id="PTHR15999">
    <property type="entry name" value="ZINC FINGER CW-TYPE PWWP DOMAIN PROTEIN 1"/>
    <property type="match status" value="1"/>
</dbReference>
<accession>K1Q9J4</accession>
<sequence length="520" mass="60791">MSKITLAQRSLPTLVENFTWIQCDNVNCQKWRKIPANEGDHYDDVDWFCYMNSDPEYNSCDAAEEDYTAYDRLARKLGFKYVMSCLPVGSLVWAQSTGYCRWPALVTVDPQYHYHYEVDRDGDPYRYHVEYLGKNHCHAWIPAVRSTSRKWKKKKKLSLQTKSQRLEVYKKYTVTEAIREADLLIPLTVEERLEAACQFKESNFRQPRNLETKEENGRSSSMTRESECKCKKTRGAKRGRKRNSQSTADRKNDREMKNSIERSVKSKTSLMKIEGKRISEENHESRTKYSTKRSNLSVEERVQNSSSAKQSMYEDTALTMTCSNTDEKNIDMFRFEDLEMNNSLLNRSQEERFAINVQQYKRNEQAFDHDLHRFMLRNGLQVQTKTTWHHTKVRLFQLFMAVFERGGYQKVCETMQWSSVYREITDSAAQGQCGHRAKSSIIVLPEEKSVDLGHMLQELHQNSDKIFQLQDEIEGEQKRLGICIKFHEDSTPRDLSDGIVEANTPSEFMQASLPDANFDP</sequence>
<gene>
    <name evidence="5" type="ORF">CGI_10012962</name>
</gene>
<dbReference type="InParanoid" id="K1Q9J4"/>
<organism evidence="5">
    <name type="scientific">Magallana gigas</name>
    <name type="common">Pacific oyster</name>
    <name type="synonym">Crassostrea gigas</name>
    <dbReference type="NCBI Taxonomy" id="29159"/>
    <lineage>
        <taxon>Eukaryota</taxon>
        <taxon>Metazoa</taxon>
        <taxon>Spiralia</taxon>
        <taxon>Lophotrochozoa</taxon>
        <taxon>Mollusca</taxon>
        <taxon>Bivalvia</taxon>
        <taxon>Autobranchia</taxon>
        <taxon>Pteriomorphia</taxon>
        <taxon>Ostreida</taxon>
        <taxon>Ostreoidea</taxon>
        <taxon>Ostreidae</taxon>
        <taxon>Magallana</taxon>
    </lineage>
</organism>
<dbReference type="GO" id="GO:0005634">
    <property type="term" value="C:nucleus"/>
    <property type="evidence" value="ECO:0007669"/>
    <property type="project" value="TreeGrafter"/>
</dbReference>
<dbReference type="CDD" id="cd20146">
    <property type="entry name" value="PWWP_ZCWPW2"/>
    <property type="match status" value="1"/>
</dbReference>
<evidence type="ECO:0000256" key="2">
    <source>
        <dbReference type="ARBA" id="ARBA00022771"/>
    </source>
</evidence>
<feature type="compositionally biased region" description="Basic and acidic residues" evidence="4">
    <location>
        <begin position="208"/>
        <end position="217"/>
    </location>
</feature>
<evidence type="ECO:0000256" key="3">
    <source>
        <dbReference type="ARBA" id="ARBA00022833"/>
    </source>
</evidence>
<dbReference type="PANTHER" id="PTHR15999:SF6">
    <property type="entry name" value="ZINC FINGER CW-TYPE PWWP DOMAIN PROTEIN 2"/>
    <property type="match status" value="1"/>
</dbReference>
<reference evidence="5" key="1">
    <citation type="journal article" date="2012" name="Nature">
        <title>The oyster genome reveals stress adaptation and complexity of shell formation.</title>
        <authorList>
            <person name="Zhang G."/>
            <person name="Fang X."/>
            <person name="Guo X."/>
            <person name="Li L."/>
            <person name="Luo R."/>
            <person name="Xu F."/>
            <person name="Yang P."/>
            <person name="Zhang L."/>
            <person name="Wang X."/>
            <person name="Qi H."/>
            <person name="Xiong Z."/>
            <person name="Que H."/>
            <person name="Xie Y."/>
            <person name="Holland P.W."/>
            <person name="Paps J."/>
            <person name="Zhu Y."/>
            <person name="Wu F."/>
            <person name="Chen Y."/>
            <person name="Wang J."/>
            <person name="Peng C."/>
            <person name="Meng J."/>
            <person name="Yang L."/>
            <person name="Liu J."/>
            <person name="Wen B."/>
            <person name="Zhang N."/>
            <person name="Huang Z."/>
            <person name="Zhu Q."/>
            <person name="Feng Y."/>
            <person name="Mount A."/>
            <person name="Hedgecock D."/>
            <person name="Xu Z."/>
            <person name="Liu Y."/>
            <person name="Domazet-Loso T."/>
            <person name="Du Y."/>
            <person name="Sun X."/>
            <person name="Zhang S."/>
            <person name="Liu B."/>
            <person name="Cheng P."/>
            <person name="Jiang X."/>
            <person name="Li J."/>
            <person name="Fan D."/>
            <person name="Wang W."/>
            <person name="Fu W."/>
            <person name="Wang T."/>
            <person name="Wang B."/>
            <person name="Zhang J."/>
            <person name="Peng Z."/>
            <person name="Li Y."/>
            <person name="Li N."/>
            <person name="Wang J."/>
            <person name="Chen M."/>
            <person name="He Y."/>
            <person name="Tan F."/>
            <person name="Song X."/>
            <person name="Zheng Q."/>
            <person name="Huang R."/>
            <person name="Yang H."/>
            <person name="Du X."/>
            <person name="Chen L."/>
            <person name="Yang M."/>
            <person name="Gaffney P.M."/>
            <person name="Wang S."/>
            <person name="Luo L."/>
            <person name="She Z."/>
            <person name="Ming Y."/>
            <person name="Huang W."/>
            <person name="Zhang S."/>
            <person name="Huang B."/>
            <person name="Zhang Y."/>
            <person name="Qu T."/>
            <person name="Ni P."/>
            <person name="Miao G."/>
            <person name="Wang J."/>
            <person name="Wang Q."/>
            <person name="Steinberg C.E."/>
            <person name="Wang H."/>
            <person name="Li N."/>
            <person name="Qian L."/>
            <person name="Zhang G."/>
            <person name="Li Y."/>
            <person name="Yang H."/>
            <person name="Liu X."/>
            <person name="Wang J."/>
            <person name="Yin Y."/>
            <person name="Wang J."/>
        </authorList>
    </citation>
    <scope>NUCLEOTIDE SEQUENCE [LARGE SCALE GENOMIC DNA]</scope>
    <source>
        <strain evidence="5">05x7-T-G4-1.051#20</strain>
    </source>
</reference>
<keyword evidence="2" id="KW-0863">Zinc-finger</keyword>
<feature type="compositionally biased region" description="Polar residues" evidence="4">
    <location>
        <begin position="292"/>
        <end position="310"/>
    </location>
</feature>
<dbReference type="InterPro" id="IPR000313">
    <property type="entry name" value="PWWP_dom"/>
</dbReference>
<dbReference type="PROSITE" id="PS51050">
    <property type="entry name" value="ZF_CW"/>
    <property type="match status" value="1"/>
</dbReference>
<dbReference type="Gene3D" id="2.30.30.140">
    <property type="match status" value="1"/>
</dbReference>
<dbReference type="HOGENOM" id="CLU_524034_0_0_1"/>
<dbReference type="InterPro" id="IPR011124">
    <property type="entry name" value="Znf_CW"/>
</dbReference>
<feature type="compositionally biased region" description="Basic and acidic residues" evidence="4">
    <location>
        <begin position="248"/>
        <end position="264"/>
    </location>
</feature>
<dbReference type="Gene3D" id="1.10.150.60">
    <property type="entry name" value="ARID DNA-binding domain"/>
    <property type="match status" value="1"/>
</dbReference>
<keyword evidence="1" id="KW-0479">Metal-binding</keyword>
<dbReference type="Pfam" id="PF01388">
    <property type="entry name" value="ARID"/>
    <property type="match status" value="1"/>
</dbReference>
<dbReference type="GO" id="GO:0003677">
    <property type="term" value="F:DNA binding"/>
    <property type="evidence" value="ECO:0007669"/>
    <property type="project" value="InterPro"/>
</dbReference>
<name>K1Q9J4_MAGGI</name>
<dbReference type="PROSITE" id="PS50812">
    <property type="entry name" value="PWWP"/>
    <property type="match status" value="1"/>
</dbReference>
<feature type="region of interest" description="Disordered" evidence="4">
    <location>
        <begin position="208"/>
        <end position="312"/>
    </location>
</feature>
<dbReference type="Pfam" id="PF07496">
    <property type="entry name" value="zf-CW"/>
    <property type="match status" value="1"/>
</dbReference>
<dbReference type="AlphaFoldDB" id="K1Q9J4"/>